<name>A0A151NJI4_ALLMI</name>
<dbReference type="AlphaFoldDB" id="A0A151NJI4"/>
<reference evidence="1 2" key="1">
    <citation type="journal article" date="2012" name="Genome Biol.">
        <title>Sequencing three crocodilian genomes to illuminate the evolution of archosaurs and amniotes.</title>
        <authorList>
            <person name="St John J.A."/>
            <person name="Braun E.L."/>
            <person name="Isberg S.R."/>
            <person name="Miles L.G."/>
            <person name="Chong A.Y."/>
            <person name="Gongora J."/>
            <person name="Dalzell P."/>
            <person name="Moran C."/>
            <person name="Bed'hom B."/>
            <person name="Abzhanov A."/>
            <person name="Burgess S.C."/>
            <person name="Cooksey A.M."/>
            <person name="Castoe T.A."/>
            <person name="Crawford N.G."/>
            <person name="Densmore L.D."/>
            <person name="Drew J.C."/>
            <person name="Edwards S.V."/>
            <person name="Faircloth B.C."/>
            <person name="Fujita M.K."/>
            <person name="Greenwold M.J."/>
            <person name="Hoffmann F.G."/>
            <person name="Howard J.M."/>
            <person name="Iguchi T."/>
            <person name="Janes D.E."/>
            <person name="Khan S.Y."/>
            <person name="Kohno S."/>
            <person name="de Koning A.J."/>
            <person name="Lance S.L."/>
            <person name="McCarthy F.M."/>
            <person name="McCormack J.E."/>
            <person name="Merchant M.E."/>
            <person name="Peterson D.G."/>
            <person name="Pollock D.D."/>
            <person name="Pourmand N."/>
            <person name="Raney B.J."/>
            <person name="Roessler K.A."/>
            <person name="Sanford J.R."/>
            <person name="Sawyer R.H."/>
            <person name="Schmidt C.J."/>
            <person name="Triplett E.W."/>
            <person name="Tuberville T.D."/>
            <person name="Venegas-Anaya M."/>
            <person name="Howard J.T."/>
            <person name="Jarvis E.D."/>
            <person name="Guillette L.J.Jr."/>
            <person name="Glenn T.C."/>
            <person name="Green R.E."/>
            <person name="Ray D.A."/>
        </authorList>
    </citation>
    <scope>NUCLEOTIDE SEQUENCE [LARGE SCALE GENOMIC DNA]</scope>
    <source>
        <strain evidence="1">KSC_2009_1</strain>
    </source>
</reference>
<accession>A0A151NJI4</accession>
<dbReference type="EMBL" id="AKHW03002899">
    <property type="protein sequence ID" value="KYO36963.1"/>
    <property type="molecule type" value="Genomic_DNA"/>
</dbReference>
<sequence length="92" mass="10535">MESLVLKDYLSMKTSDEDCQQKTPPYCPTGGECGHSEPSLQGWKRIDELVEEIGHAKYISTLDLAKGYWQIPLDPASHEMMAFTTLWRLCHF</sequence>
<evidence type="ECO:0000313" key="2">
    <source>
        <dbReference type="Proteomes" id="UP000050525"/>
    </source>
</evidence>
<evidence type="ECO:0000313" key="1">
    <source>
        <dbReference type="EMBL" id="KYO36963.1"/>
    </source>
</evidence>
<gene>
    <name evidence="1" type="ORF">Y1Q_0000844</name>
</gene>
<protein>
    <recommendedName>
        <fullName evidence="3">Reverse transcriptase domain-containing protein</fullName>
    </recommendedName>
</protein>
<comment type="caution">
    <text evidence="1">The sequence shown here is derived from an EMBL/GenBank/DDBJ whole genome shotgun (WGS) entry which is preliminary data.</text>
</comment>
<organism evidence="1 2">
    <name type="scientific">Alligator mississippiensis</name>
    <name type="common">American alligator</name>
    <dbReference type="NCBI Taxonomy" id="8496"/>
    <lineage>
        <taxon>Eukaryota</taxon>
        <taxon>Metazoa</taxon>
        <taxon>Chordata</taxon>
        <taxon>Craniata</taxon>
        <taxon>Vertebrata</taxon>
        <taxon>Euteleostomi</taxon>
        <taxon>Archelosauria</taxon>
        <taxon>Archosauria</taxon>
        <taxon>Crocodylia</taxon>
        <taxon>Alligatoridae</taxon>
        <taxon>Alligatorinae</taxon>
        <taxon>Alligator</taxon>
    </lineage>
</organism>
<dbReference type="InterPro" id="IPR043128">
    <property type="entry name" value="Rev_trsase/Diguanyl_cyclase"/>
</dbReference>
<proteinExistence type="predicted"/>
<dbReference type="Gene3D" id="3.30.70.270">
    <property type="match status" value="1"/>
</dbReference>
<dbReference type="InterPro" id="IPR043502">
    <property type="entry name" value="DNA/RNA_pol_sf"/>
</dbReference>
<evidence type="ECO:0008006" key="3">
    <source>
        <dbReference type="Google" id="ProtNLM"/>
    </source>
</evidence>
<dbReference type="Proteomes" id="UP000050525">
    <property type="component" value="Unassembled WGS sequence"/>
</dbReference>
<dbReference type="SUPFAM" id="SSF56672">
    <property type="entry name" value="DNA/RNA polymerases"/>
    <property type="match status" value="1"/>
</dbReference>
<keyword evidence="2" id="KW-1185">Reference proteome</keyword>